<evidence type="ECO:0000259" key="8">
    <source>
        <dbReference type="Pfam" id="PF20637"/>
    </source>
</evidence>
<dbReference type="FunFam" id="3.10.20.620:FF:000004">
    <property type="entry name" value="Autophagy protein 5"/>
    <property type="match status" value="1"/>
</dbReference>
<comment type="function">
    <text evidence="6">Involved in cytoplasm to vacuole transport (Cvt) and autophagic vesicle formation.</text>
</comment>
<dbReference type="Gene3D" id="1.10.246.190">
    <property type="entry name" value="Autophagy protein Apg5, helix rich domain"/>
    <property type="match status" value="1"/>
</dbReference>
<comment type="subunit">
    <text evidence="6">Conjugated with ATG12.</text>
</comment>
<dbReference type="STRING" id="1168221.R7YXP6"/>
<dbReference type="eggNOG" id="KOG2976">
    <property type="taxonomic scope" value="Eukaryota"/>
</dbReference>
<dbReference type="GO" id="GO:0034274">
    <property type="term" value="C:Atg12-Atg5-Atg16 complex"/>
    <property type="evidence" value="ECO:0007669"/>
    <property type="project" value="TreeGrafter"/>
</dbReference>
<evidence type="ECO:0000313" key="10">
    <source>
        <dbReference type="EMBL" id="EON66667.1"/>
    </source>
</evidence>
<evidence type="ECO:0000259" key="7">
    <source>
        <dbReference type="Pfam" id="PF04106"/>
    </source>
</evidence>
<dbReference type="InterPro" id="IPR048940">
    <property type="entry name" value="ATG5_HBR"/>
</dbReference>
<dbReference type="GO" id="GO:0000422">
    <property type="term" value="P:autophagy of mitochondrion"/>
    <property type="evidence" value="ECO:0007669"/>
    <property type="project" value="TreeGrafter"/>
</dbReference>
<sequence length="308" mass="33738">MTTSANDLSSLQRKIWDGSIPLEIRLASAECRTFDQSDPYLIQFPRISYLPFLLPRLHAFFSPSLINPDVSPSDGWLSYEDVALKWHYPLGLLYDLYSGAEPAHQPGRTNQPGALPWKLVVHFTEWPDEQLIRLDAEGKILHDAFINSVKEADFLRNGSAKAIMSLKVEESMALWQAVETHDLALFNSVNQKLLNPPGVPLRHIPIKIYLPSSSATASTTSDTTAIAPGHLKVVQSLATPKLPSRQPQTLGTALNAVLPTVFVSRRNAILAQPVLHGAVVPLSANLEELGKAAAYADGFLHLAVVVMG</sequence>
<dbReference type="GO" id="GO:0034727">
    <property type="term" value="P:piecemeal microautophagy of the nucleus"/>
    <property type="evidence" value="ECO:0007669"/>
    <property type="project" value="TreeGrafter"/>
</dbReference>
<comment type="similarity">
    <text evidence="2 6">Belongs to the ATG5 family.</text>
</comment>
<dbReference type="InterPro" id="IPR007239">
    <property type="entry name" value="Atg5"/>
</dbReference>
<feature type="domain" description="Autophagy protein ATG5 UblA" evidence="9">
    <location>
        <begin position="15"/>
        <end position="123"/>
    </location>
</feature>
<dbReference type="GeneID" id="19903224"/>
<dbReference type="GO" id="GO:0034045">
    <property type="term" value="C:phagophore assembly site membrane"/>
    <property type="evidence" value="ECO:0007669"/>
    <property type="project" value="UniProtKB-SubCell"/>
</dbReference>
<gene>
    <name evidence="10" type="ORF">W97_05913</name>
</gene>
<dbReference type="Proteomes" id="UP000016924">
    <property type="component" value="Unassembled WGS sequence"/>
</dbReference>
<dbReference type="GO" id="GO:0019776">
    <property type="term" value="F:Atg8-family ligase activity"/>
    <property type="evidence" value="ECO:0007669"/>
    <property type="project" value="TreeGrafter"/>
</dbReference>
<dbReference type="EMBL" id="JH767582">
    <property type="protein sequence ID" value="EON66667.1"/>
    <property type="molecule type" value="Genomic_DNA"/>
</dbReference>
<dbReference type="OMA" id="SIQKAVW"/>
<dbReference type="AlphaFoldDB" id="R7YXP6"/>
<keyword evidence="6" id="KW-0472">Membrane</keyword>
<feature type="domain" description="Autophagy protein ATG5 UblB" evidence="7">
    <location>
        <begin position="203"/>
        <end position="304"/>
    </location>
</feature>
<keyword evidence="6" id="KW-0813">Transport</keyword>
<proteinExistence type="inferred from homology"/>
<protein>
    <recommendedName>
        <fullName evidence="6">Autophagy protein 5</fullName>
    </recommendedName>
</protein>
<dbReference type="Pfam" id="PF20637">
    <property type="entry name" value="ATG5_HBR"/>
    <property type="match status" value="1"/>
</dbReference>
<dbReference type="InterPro" id="IPR042527">
    <property type="entry name" value="Atg5_UblA_dom_sf"/>
</dbReference>
<evidence type="ECO:0000256" key="5">
    <source>
        <dbReference type="ARBA" id="ARBA00023006"/>
    </source>
</evidence>
<keyword evidence="3 6" id="KW-1017">Isopeptide bond</keyword>
<keyword evidence="11" id="KW-1185">Reference proteome</keyword>
<accession>R7YXP6</accession>
<reference evidence="11" key="1">
    <citation type="submission" date="2012-06" db="EMBL/GenBank/DDBJ databases">
        <title>The genome sequence of Coniosporium apollinis CBS 100218.</title>
        <authorList>
            <consortium name="The Broad Institute Genome Sequencing Platform"/>
            <person name="Cuomo C."/>
            <person name="Gorbushina A."/>
            <person name="Noack S."/>
            <person name="Walker B."/>
            <person name="Young S.K."/>
            <person name="Zeng Q."/>
            <person name="Gargeya S."/>
            <person name="Fitzgerald M."/>
            <person name="Haas B."/>
            <person name="Abouelleil A."/>
            <person name="Alvarado L."/>
            <person name="Arachchi H.M."/>
            <person name="Berlin A.M."/>
            <person name="Chapman S.B."/>
            <person name="Goldberg J."/>
            <person name="Griggs A."/>
            <person name="Gujja S."/>
            <person name="Hansen M."/>
            <person name="Howarth C."/>
            <person name="Imamovic A."/>
            <person name="Larimer J."/>
            <person name="McCowan C."/>
            <person name="Montmayeur A."/>
            <person name="Murphy C."/>
            <person name="Neiman D."/>
            <person name="Pearson M."/>
            <person name="Priest M."/>
            <person name="Roberts A."/>
            <person name="Saif S."/>
            <person name="Shea T."/>
            <person name="Sisk P."/>
            <person name="Sykes S."/>
            <person name="Wortman J."/>
            <person name="Nusbaum C."/>
            <person name="Birren B."/>
        </authorList>
    </citation>
    <scope>NUCLEOTIDE SEQUENCE [LARGE SCALE GENOMIC DNA]</scope>
    <source>
        <strain evidence="11">CBS 100218</strain>
    </source>
</reference>
<evidence type="ECO:0000313" key="11">
    <source>
        <dbReference type="Proteomes" id="UP000016924"/>
    </source>
</evidence>
<evidence type="ECO:0000256" key="2">
    <source>
        <dbReference type="ARBA" id="ARBA00006910"/>
    </source>
</evidence>
<dbReference type="GO" id="GO:0006995">
    <property type="term" value="P:cellular response to nitrogen starvation"/>
    <property type="evidence" value="ECO:0007669"/>
    <property type="project" value="TreeGrafter"/>
</dbReference>
<dbReference type="GO" id="GO:0061908">
    <property type="term" value="C:phagophore"/>
    <property type="evidence" value="ECO:0007669"/>
    <property type="project" value="TreeGrafter"/>
</dbReference>
<dbReference type="OrthoDB" id="272162at2759"/>
<dbReference type="Pfam" id="PF04106">
    <property type="entry name" value="ATG5_UblB"/>
    <property type="match status" value="1"/>
</dbReference>
<dbReference type="Gene3D" id="3.10.20.620">
    <property type="match status" value="1"/>
</dbReference>
<evidence type="ECO:0000256" key="6">
    <source>
        <dbReference type="RuleBase" id="RU361202"/>
    </source>
</evidence>
<evidence type="ECO:0000256" key="4">
    <source>
        <dbReference type="ARBA" id="ARBA00022843"/>
    </source>
</evidence>
<dbReference type="InterPro" id="IPR048939">
    <property type="entry name" value="ATG5_UblA"/>
</dbReference>
<dbReference type="RefSeq" id="XP_007781984.1">
    <property type="nucleotide sequence ID" value="XM_007783794.1"/>
</dbReference>
<comment type="subcellular location">
    <subcellularLocation>
        <location evidence="1 6">Preautophagosomal structure membrane</location>
        <topology evidence="1 6">Peripheral membrane protein</topology>
    </subcellularLocation>
</comment>
<organism evidence="10 11">
    <name type="scientific">Coniosporium apollinis (strain CBS 100218)</name>
    <name type="common">Rock-inhabiting black yeast</name>
    <dbReference type="NCBI Taxonomy" id="1168221"/>
    <lineage>
        <taxon>Eukaryota</taxon>
        <taxon>Fungi</taxon>
        <taxon>Dikarya</taxon>
        <taxon>Ascomycota</taxon>
        <taxon>Pezizomycotina</taxon>
        <taxon>Dothideomycetes</taxon>
        <taxon>Dothideomycetes incertae sedis</taxon>
        <taxon>Coniosporium</taxon>
    </lineage>
</organism>
<dbReference type="PANTHER" id="PTHR13040:SF2">
    <property type="entry name" value="AUTOPHAGY PROTEIN 5"/>
    <property type="match status" value="1"/>
</dbReference>
<dbReference type="Gene3D" id="3.10.20.90">
    <property type="entry name" value="Phosphatidylinositol 3-kinase Catalytic Subunit, Chain A, domain 1"/>
    <property type="match status" value="1"/>
</dbReference>
<keyword evidence="4 6" id="KW-0832">Ubl conjugation</keyword>
<evidence type="ECO:0000256" key="1">
    <source>
        <dbReference type="ARBA" id="ARBA00004623"/>
    </source>
</evidence>
<dbReference type="GO" id="GO:0044233">
    <property type="term" value="C:mitochondria-associated endoplasmic reticulum membrane contact site"/>
    <property type="evidence" value="ECO:0007669"/>
    <property type="project" value="TreeGrafter"/>
</dbReference>
<dbReference type="Pfam" id="PF20638">
    <property type="entry name" value="ATG5_UblA"/>
    <property type="match status" value="1"/>
</dbReference>
<evidence type="ECO:0000259" key="9">
    <source>
        <dbReference type="Pfam" id="PF20638"/>
    </source>
</evidence>
<evidence type="ECO:0000256" key="3">
    <source>
        <dbReference type="ARBA" id="ARBA00022499"/>
    </source>
</evidence>
<dbReference type="InterPro" id="IPR042526">
    <property type="entry name" value="Atg5_HR"/>
</dbReference>
<keyword evidence="5 6" id="KW-0072">Autophagy</keyword>
<name>R7YXP6_CONA1</name>
<dbReference type="GO" id="GO:0005776">
    <property type="term" value="C:autophagosome"/>
    <property type="evidence" value="ECO:0007669"/>
    <property type="project" value="TreeGrafter"/>
</dbReference>
<dbReference type="HOGENOM" id="CLU_051894_2_0_1"/>
<dbReference type="InterPro" id="IPR048318">
    <property type="entry name" value="ATG5_UblB"/>
</dbReference>
<feature type="domain" description="Autophagy protein ATG5 alpha-helical bundle region" evidence="8">
    <location>
        <begin position="139"/>
        <end position="195"/>
    </location>
</feature>
<dbReference type="PANTHER" id="PTHR13040">
    <property type="entry name" value="AUTOPHAGY PROTEIN 5"/>
    <property type="match status" value="1"/>
</dbReference>